<evidence type="ECO:0000313" key="3">
    <source>
        <dbReference type="Proteomes" id="UP001500305"/>
    </source>
</evidence>
<comment type="caution">
    <text evidence="2">The sequence shown here is derived from an EMBL/GenBank/DDBJ whole genome shotgun (WGS) entry which is preliminary data.</text>
</comment>
<dbReference type="Pfam" id="PF04149">
    <property type="entry name" value="DUF397"/>
    <property type="match status" value="1"/>
</dbReference>
<dbReference type="InterPro" id="IPR007278">
    <property type="entry name" value="DUF397"/>
</dbReference>
<name>A0ABN3DXV0_9ACTN</name>
<dbReference type="EMBL" id="BAAATR010000009">
    <property type="protein sequence ID" value="GAA2242892.1"/>
    <property type="molecule type" value="Genomic_DNA"/>
</dbReference>
<evidence type="ECO:0000313" key="2">
    <source>
        <dbReference type="EMBL" id="GAA2242892.1"/>
    </source>
</evidence>
<organism evidence="2 3">
    <name type="scientific">Kitasatospora cystarginea</name>
    <dbReference type="NCBI Taxonomy" id="58350"/>
    <lineage>
        <taxon>Bacteria</taxon>
        <taxon>Bacillati</taxon>
        <taxon>Actinomycetota</taxon>
        <taxon>Actinomycetes</taxon>
        <taxon>Kitasatosporales</taxon>
        <taxon>Streptomycetaceae</taxon>
        <taxon>Kitasatospora</taxon>
    </lineage>
</organism>
<feature type="domain" description="DUF397" evidence="1">
    <location>
        <begin position="8"/>
        <end position="61"/>
    </location>
</feature>
<evidence type="ECO:0000259" key="1">
    <source>
        <dbReference type="Pfam" id="PF04149"/>
    </source>
</evidence>
<gene>
    <name evidence="2" type="ORF">GCM10010430_25640</name>
</gene>
<proteinExistence type="predicted"/>
<accession>A0ABN3DXV0</accession>
<keyword evidence="3" id="KW-1185">Reference proteome</keyword>
<sequence length="68" mass="6946">MHIDLSGASWHKSSYSGQGGQCVEIASGFASLVPVRDSKDPDGPALVFTADAFAAFLTGVKAGEFGNA</sequence>
<reference evidence="2 3" key="1">
    <citation type="journal article" date="2019" name="Int. J. Syst. Evol. Microbiol.">
        <title>The Global Catalogue of Microorganisms (GCM) 10K type strain sequencing project: providing services to taxonomists for standard genome sequencing and annotation.</title>
        <authorList>
            <consortium name="The Broad Institute Genomics Platform"/>
            <consortium name="The Broad Institute Genome Sequencing Center for Infectious Disease"/>
            <person name="Wu L."/>
            <person name="Ma J."/>
        </authorList>
    </citation>
    <scope>NUCLEOTIDE SEQUENCE [LARGE SCALE GENOMIC DNA]</scope>
    <source>
        <strain evidence="2 3">JCM 7356</strain>
    </source>
</reference>
<dbReference type="Proteomes" id="UP001500305">
    <property type="component" value="Unassembled WGS sequence"/>
</dbReference>
<dbReference type="RefSeq" id="WP_344636441.1">
    <property type="nucleotide sequence ID" value="NZ_BAAATR010000009.1"/>
</dbReference>
<protein>
    <recommendedName>
        <fullName evidence="1">DUF397 domain-containing protein</fullName>
    </recommendedName>
</protein>